<evidence type="ECO:0000313" key="7">
    <source>
        <dbReference type="Proteomes" id="UP000317238"/>
    </source>
</evidence>
<feature type="domain" description="DUF1595" evidence="5">
    <location>
        <begin position="460"/>
        <end position="520"/>
    </location>
</feature>
<dbReference type="InterPro" id="IPR013043">
    <property type="entry name" value="DUF1595"/>
</dbReference>
<accession>A0A5C5Y2H4</accession>
<comment type="caution">
    <text evidence="6">The sequence shown here is derived from an EMBL/GenBank/DDBJ whole genome shotgun (WGS) entry which is preliminary data.</text>
</comment>
<evidence type="ECO:0000313" key="6">
    <source>
        <dbReference type="EMBL" id="TWT69847.1"/>
    </source>
</evidence>
<evidence type="ECO:0000259" key="5">
    <source>
        <dbReference type="Pfam" id="PF07637"/>
    </source>
</evidence>
<feature type="domain" description="DUF1587" evidence="2">
    <location>
        <begin position="183"/>
        <end position="246"/>
    </location>
</feature>
<dbReference type="Pfam" id="PF07626">
    <property type="entry name" value="PSD3"/>
    <property type="match status" value="1"/>
</dbReference>
<reference evidence="6 7" key="1">
    <citation type="submission" date="2019-02" db="EMBL/GenBank/DDBJ databases">
        <title>Deep-cultivation of Planctomycetes and their phenomic and genomic characterization uncovers novel biology.</title>
        <authorList>
            <person name="Wiegand S."/>
            <person name="Jogler M."/>
            <person name="Boedeker C."/>
            <person name="Pinto D."/>
            <person name="Vollmers J."/>
            <person name="Rivas-Marin E."/>
            <person name="Kohn T."/>
            <person name="Peeters S.H."/>
            <person name="Heuer A."/>
            <person name="Rast P."/>
            <person name="Oberbeckmann S."/>
            <person name="Bunk B."/>
            <person name="Jeske O."/>
            <person name="Meyerdierks A."/>
            <person name="Storesund J.E."/>
            <person name="Kallscheuer N."/>
            <person name="Luecker S."/>
            <person name="Lage O.M."/>
            <person name="Pohl T."/>
            <person name="Merkel B.J."/>
            <person name="Hornburger P."/>
            <person name="Mueller R.-W."/>
            <person name="Bruemmer F."/>
            <person name="Labrenz M."/>
            <person name="Spormann A.M."/>
            <person name="Op Den Camp H."/>
            <person name="Overmann J."/>
            <person name="Amann R."/>
            <person name="Jetten M.S.M."/>
            <person name="Mascher T."/>
            <person name="Medema M.H."/>
            <person name="Devos D.P."/>
            <person name="Kaster A.-K."/>
            <person name="Ovreas L."/>
            <person name="Rohde M."/>
            <person name="Galperin M.Y."/>
            <person name="Jogler C."/>
        </authorList>
    </citation>
    <scope>NUCLEOTIDE SEQUENCE [LARGE SCALE GENOMIC DNA]</scope>
    <source>
        <strain evidence="6 7">Pan14r</strain>
    </source>
</reference>
<organism evidence="6 7">
    <name type="scientific">Crateriforma conspicua</name>
    <dbReference type="NCBI Taxonomy" id="2527996"/>
    <lineage>
        <taxon>Bacteria</taxon>
        <taxon>Pseudomonadati</taxon>
        <taxon>Planctomycetota</taxon>
        <taxon>Planctomycetia</taxon>
        <taxon>Planctomycetales</taxon>
        <taxon>Planctomycetaceae</taxon>
        <taxon>Crateriforma</taxon>
    </lineage>
</organism>
<keyword evidence="7" id="KW-1185">Reference proteome</keyword>
<feature type="domain" description="DUF1585" evidence="1">
    <location>
        <begin position="801"/>
        <end position="874"/>
    </location>
</feature>
<sequence length="895" mass="99018">MHRNALIERRRRLPDPLGCRSVSSSRPLVRIHPERFGRCSARAVAWMSTLVWMIAAGGGLAVADESDSHPQEIQTSSESDVEARWQNDGWELMERFCLDCHNDAFQEAELDLSGFDTIEGLMLEGNGMTAERVLNMVRFGAMPPEDYDVPTDGERKQLVQALDAAMYSVVCDLVPKPGKVTARRLNRAEYNHSVRDLFGMDLRPADAFPSDEVGGGFDNNGDVLSLSPMLMEKYLDAAISVADAVLVDPADLPRIDSEAAGDLLVVQGDGVTGSFYGRFITPESFVWTEFKVPADGKYRVQVACGMTREDDGPGRFGLFDSDGMLLGTFVAEYFGGGGSSQRESVTVHLTEGTHILCVAPLPGADDDAKGDANWKVGEAKLDAIEKLSKQAIRDGKKQFGKGLTPDRRFDRDRYTYMVRKIEVEGPSEFDNPVYPPSQWKILRKQPPRRRGGYRDVAEAARENMAPLLRRAFRGPVTDDDLDAYAALVKQATDRDESFVDGMRIAIAAMLVSPRFLFRIESPVDWETGNVVAQADEGVVTLSDHQLATRLAYFLWSSLPDDRLLDLADKGKLRDESVLKSEVKRMIRDPRSRSLASEFAAQWLGLRNLEGVQPDASRYAGFDEGLLPRMATETESLFMHLIHQNRPISELLTADYTFVDAALAKYYGLKDSKIPEDDFVKVTLADTPRRGVLGHASVLTLTSNPTRTSPVIRGKWILENILGTPPPEPPAGVPELEETATAGAEASLREQMEIHRADPACASCHRVMDQLGFGLENFDAVGRFRKMDGKFPVDSSGELPGGRTFNGGKELSELLGRSEQKSFAATAVRKLMTFALGRELTPQDRCVVDEIVAQTAADDYRLADLVWGVVNSRPFQAYEWTPNVTFRDAVGDAERK</sequence>
<dbReference type="InterPro" id="IPR013036">
    <property type="entry name" value="DUF1587"/>
</dbReference>
<evidence type="ECO:0000259" key="4">
    <source>
        <dbReference type="Pfam" id="PF07631"/>
    </source>
</evidence>
<feature type="domain" description="DUF1588" evidence="3">
    <location>
        <begin position="688"/>
        <end position="786"/>
    </location>
</feature>
<dbReference type="AlphaFoldDB" id="A0A5C5Y2H4"/>
<dbReference type="InterPro" id="IPR013042">
    <property type="entry name" value="DUF1592"/>
</dbReference>
<dbReference type="Pfam" id="PF07624">
    <property type="entry name" value="PSD2"/>
    <property type="match status" value="1"/>
</dbReference>
<feature type="domain" description="DUF1592" evidence="4">
    <location>
        <begin position="541"/>
        <end position="668"/>
    </location>
</feature>
<protein>
    <recommendedName>
        <fullName evidence="8">Planctomycete cytochrome C</fullName>
    </recommendedName>
</protein>
<evidence type="ECO:0008006" key="8">
    <source>
        <dbReference type="Google" id="ProtNLM"/>
    </source>
</evidence>
<evidence type="ECO:0000259" key="3">
    <source>
        <dbReference type="Pfam" id="PF07627"/>
    </source>
</evidence>
<dbReference type="Pfam" id="PF07631">
    <property type="entry name" value="PSD4"/>
    <property type="match status" value="1"/>
</dbReference>
<name>A0A5C5Y2H4_9PLAN</name>
<dbReference type="OrthoDB" id="175242at2"/>
<dbReference type="Proteomes" id="UP000317238">
    <property type="component" value="Unassembled WGS sequence"/>
</dbReference>
<dbReference type="InterPro" id="IPR013039">
    <property type="entry name" value="DUF1588"/>
</dbReference>
<dbReference type="EMBL" id="SJPL01000001">
    <property type="protein sequence ID" value="TWT69847.1"/>
    <property type="molecule type" value="Genomic_DNA"/>
</dbReference>
<gene>
    <name evidence="6" type="ORF">Pan14r_21430</name>
</gene>
<proteinExistence type="predicted"/>
<evidence type="ECO:0000259" key="1">
    <source>
        <dbReference type="Pfam" id="PF07624"/>
    </source>
</evidence>
<dbReference type="Pfam" id="PF07637">
    <property type="entry name" value="PSD5"/>
    <property type="match status" value="1"/>
</dbReference>
<dbReference type="InterPro" id="IPR011478">
    <property type="entry name" value="DUF1585"/>
</dbReference>
<dbReference type="Pfam" id="PF07627">
    <property type="entry name" value="PSCyt3"/>
    <property type="match status" value="1"/>
</dbReference>
<evidence type="ECO:0000259" key="2">
    <source>
        <dbReference type="Pfam" id="PF07626"/>
    </source>
</evidence>